<protein>
    <submittedName>
        <fullName evidence="1">Uncharacterized protein</fullName>
    </submittedName>
</protein>
<organism evidence="1 2">
    <name type="scientific">Avena sativa</name>
    <name type="common">Oat</name>
    <dbReference type="NCBI Taxonomy" id="4498"/>
    <lineage>
        <taxon>Eukaryota</taxon>
        <taxon>Viridiplantae</taxon>
        <taxon>Streptophyta</taxon>
        <taxon>Embryophyta</taxon>
        <taxon>Tracheophyta</taxon>
        <taxon>Spermatophyta</taxon>
        <taxon>Magnoliopsida</taxon>
        <taxon>Liliopsida</taxon>
        <taxon>Poales</taxon>
        <taxon>Poaceae</taxon>
        <taxon>BOP clade</taxon>
        <taxon>Pooideae</taxon>
        <taxon>Poodae</taxon>
        <taxon>Poeae</taxon>
        <taxon>Poeae Chloroplast Group 1 (Aveneae type)</taxon>
        <taxon>Aveninae</taxon>
        <taxon>Avena</taxon>
    </lineage>
</organism>
<evidence type="ECO:0000313" key="1">
    <source>
        <dbReference type="EnsemblPlants" id="AVESA.00010b.r2.4DG0771840.1.CDS"/>
    </source>
</evidence>
<keyword evidence="2" id="KW-1185">Reference proteome</keyword>
<proteinExistence type="predicted"/>
<dbReference type="EnsemblPlants" id="AVESA.00010b.r2.4DG0771840.1">
    <property type="protein sequence ID" value="AVESA.00010b.r2.4DG0771840.1.CDS"/>
    <property type="gene ID" value="AVESA.00010b.r2.4DG0771840"/>
</dbReference>
<sequence length="617" mass="69873">MSNTRASPAATSPTPNAKMPSESEEELNHFVLEDELNARELAIADARELALANAEADEAIATGVRAIADAEACEARARAAKAGVIQIDDDVETVKPFVRKPMAARSEVWEHFTKVFDSKGLLKEGLCKYCNRPIQATTGRNGTSSMHRHMSSCKKNPNRNHDPKQGTLQATLGSSLNNWKFDPDALRKSFAEMVIEDELPFAFGEKSGFKKFMSKACPRFKPPSRRTCAREVVKTYISEKDKLMKFFKENCASVCVTTDCWTSQQQDGYMTVTAHFIDNEWKYHKKVINFIMVKSHKGKDLGKNLQKCLLEWGLQSVMTVTVDNASANDGCIVHLRKCLVEAKTSIVGGKFLHMRCAAHIVNLIVQDGLKEVDVSVKRVRGAVRYIKNGTSRLTKFKELVVEEQVESKAFLNLDVCTRWNSTYVMLKAAIIYAKVFTRYCDEDALYALDLAEEKGGFGYPDDHDWENATKLADFLCHFYKLTCRVSASLHVTSNNFLFEIGEVHILIKEWMASTDPLQSSMGKRMKEKFDKYWGLWHEEDETRLTISEIGKGKNVAEKEKENINLLIFVAAALDPRYKLSDYTKMVTEEIYGLEVGEKVWAAVNKCVRELFEEYRLK</sequence>
<name>A0ACD5X8I2_AVESA</name>
<reference evidence="1" key="2">
    <citation type="submission" date="2025-09" db="UniProtKB">
        <authorList>
            <consortium name="EnsemblPlants"/>
        </authorList>
    </citation>
    <scope>IDENTIFICATION</scope>
</reference>
<dbReference type="Proteomes" id="UP001732700">
    <property type="component" value="Chromosome 4D"/>
</dbReference>
<evidence type="ECO:0000313" key="2">
    <source>
        <dbReference type="Proteomes" id="UP001732700"/>
    </source>
</evidence>
<reference evidence="1" key="1">
    <citation type="submission" date="2021-05" db="EMBL/GenBank/DDBJ databases">
        <authorList>
            <person name="Scholz U."/>
            <person name="Mascher M."/>
            <person name="Fiebig A."/>
        </authorList>
    </citation>
    <scope>NUCLEOTIDE SEQUENCE [LARGE SCALE GENOMIC DNA]</scope>
</reference>
<accession>A0ACD5X8I2</accession>